<evidence type="ECO:0000313" key="2">
    <source>
        <dbReference type="EMBL" id="SDN09106.1"/>
    </source>
</evidence>
<organism evidence="2 3">
    <name type="scientific">Actinacidiphila guanduensis</name>
    <dbReference type="NCBI Taxonomy" id="310781"/>
    <lineage>
        <taxon>Bacteria</taxon>
        <taxon>Bacillati</taxon>
        <taxon>Actinomycetota</taxon>
        <taxon>Actinomycetes</taxon>
        <taxon>Kitasatosporales</taxon>
        <taxon>Streptomycetaceae</taxon>
        <taxon>Actinacidiphila</taxon>
    </lineage>
</organism>
<dbReference type="Pfam" id="PF14024">
    <property type="entry name" value="DUF4240"/>
    <property type="match status" value="1"/>
</dbReference>
<reference evidence="2 3" key="1">
    <citation type="submission" date="2016-10" db="EMBL/GenBank/DDBJ databases">
        <authorList>
            <person name="de Groot N.N."/>
        </authorList>
    </citation>
    <scope>NUCLEOTIDE SEQUENCE [LARGE SCALE GENOMIC DNA]</scope>
    <source>
        <strain evidence="2 3">CGMCC 4.2022</strain>
    </source>
</reference>
<evidence type="ECO:0000259" key="1">
    <source>
        <dbReference type="Pfam" id="PF14024"/>
    </source>
</evidence>
<sequence length="210" mass="23298">MARKGAPGIVPGMLTDTLWTLVEDCRRQGLGGCARDAWLLDTLSRQPPDGIVRFQACLDHLLGESLSWNLWAAADRILGTWCSDQSFCFFQCWLLGLGRPVFEAAVADPDVLALAPEVRRLARLPRPDWPPADRPGWELLTALPARAYEAAAGGFEDGGDAFYRAARRVLDEEGLRPAPLLPRGHRWSARDEAEAARRLPRLAAMFPLER</sequence>
<gene>
    <name evidence="2" type="ORF">SAMN05216259_102588</name>
</gene>
<dbReference type="InterPro" id="IPR025334">
    <property type="entry name" value="DUF4240"/>
</dbReference>
<keyword evidence="3" id="KW-1185">Reference proteome</keyword>
<accession>A0A1G9YKS6</accession>
<dbReference type="AlphaFoldDB" id="A0A1G9YKS6"/>
<proteinExistence type="predicted"/>
<dbReference type="STRING" id="310781.SAMN05216259_102588"/>
<feature type="domain" description="DUF4240" evidence="1">
    <location>
        <begin position="13"/>
        <end position="149"/>
    </location>
</feature>
<name>A0A1G9YKS6_9ACTN</name>
<evidence type="ECO:0000313" key="3">
    <source>
        <dbReference type="Proteomes" id="UP000199341"/>
    </source>
</evidence>
<dbReference type="Proteomes" id="UP000199341">
    <property type="component" value="Unassembled WGS sequence"/>
</dbReference>
<protein>
    <recommendedName>
        <fullName evidence="1">DUF4240 domain-containing protein</fullName>
    </recommendedName>
</protein>
<dbReference type="EMBL" id="FNIE01000002">
    <property type="protein sequence ID" value="SDN09106.1"/>
    <property type="molecule type" value="Genomic_DNA"/>
</dbReference>
<dbReference type="OrthoDB" id="6200718at2"/>